<organism evidence="1">
    <name type="scientific">marine sediment metagenome</name>
    <dbReference type="NCBI Taxonomy" id="412755"/>
    <lineage>
        <taxon>unclassified sequences</taxon>
        <taxon>metagenomes</taxon>
        <taxon>ecological metagenomes</taxon>
    </lineage>
</organism>
<proteinExistence type="predicted"/>
<comment type="caution">
    <text evidence="1">The sequence shown here is derived from an EMBL/GenBank/DDBJ whole genome shotgun (WGS) entry which is preliminary data.</text>
</comment>
<sequence length="279" mass="32572">MRKLIINIGILLLASLLLQAYAQAQPDEKLFREAKILIFDKEWKDAQEKLEDLLEKYPDSSWYSQAVFYRAKCLKEQRRKKLEALKAFRDYIKRRDRSKSLAEDSELSIIDLAYELYKDGKRSYLAEIEKRLSSSNRVVRYFAAIKLSQVKEKKVASRAVPVLKEIIKKEKDDELRDRAKIALLRVDPGVLKDLEEERPVRKAKLLKIRVWKDGEQTLKINIPWALADLALGSIEEEEKASLKKEGYDLDTIMKTLAEVGEIIYIENKEEGTIIKIWIE</sequence>
<evidence type="ECO:0000313" key="1">
    <source>
        <dbReference type="EMBL" id="KKN40263.1"/>
    </source>
</evidence>
<evidence type="ECO:0008006" key="2">
    <source>
        <dbReference type="Google" id="ProtNLM"/>
    </source>
</evidence>
<dbReference type="InterPro" id="IPR011990">
    <property type="entry name" value="TPR-like_helical_dom_sf"/>
</dbReference>
<dbReference type="SUPFAM" id="SSF48371">
    <property type="entry name" value="ARM repeat"/>
    <property type="match status" value="1"/>
</dbReference>
<accession>A0A0F9TFQ4</accession>
<dbReference type="EMBL" id="LAZR01001714">
    <property type="protein sequence ID" value="KKN40263.1"/>
    <property type="molecule type" value="Genomic_DNA"/>
</dbReference>
<dbReference type="AlphaFoldDB" id="A0A0F9TFQ4"/>
<name>A0A0F9TFQ4_9ZZZZ</name>
<protein>
    <recommendedName>
        <fullName evidence="2">Outer membrane lipoprotein BamD-like domain-containing protein</fullName>
    </recommendedName>
</protein>
<reference evidence="1" key="1">
    <citation type="journal article" date="2015" name="Nature">
        <title>Complex archaea that bridge the gap between prokaryotes and eukaryotes.</title>
        <authorList>
            <person name="Spang A."/>
            <person name="Saw J.H."/>
            <person name="Jorgensen S.L."/>
            <person name="Zaremba-Niedzwiedzka K."/>
            <person name="Martijn J."/>
            <person name="Lind A.E."/>
            <person name="van Eijk R."/>
            <person name="Schleper C."/>
            <person name="Guy L."/>
            <person name="Ettema T.J."/>
        </authorList>
    </citation>
    <scope>NUCLEOTIDE SEQUENCE</scope>
</reference>
<dbReference type="InterPro" id="IPR016024">
    <property type="entry name" value="ARM-type_fold"/>
</dbReference>
<dbReference type="Gene3D" id="1.25.40.10">
    <property type="entry name" value="Tetratricopeptide repeat domain"/>
    <property type="match status" value="1"/>
</dbReference>
<gene>
    <name evidence="1" type="ORF">LCGC14_0735080</name>
</gene>